<gene>
    <name evidence="2" type="ORF">GGR06_001444</name>
</gene>
<evidence type="ECO:0000313" key="2">
    <source>
        <dbReference type="EMBL" id="MBB4043662.1"/>
    </source>
</evidence>
<dbReference type="Proteomes" id="UP000560658">
    <property type="component" value="Unassembled WGS sequence"/>
</dbReference>
<feature type="transmembrane region" description="Helical" evidence="1">
    <location>
        <begin position="65"/>
        <end position="90"/>
    </location>
</feature>
<name>A0A840D5D6_9BACE</name>
<organism evidence="2 3">
    <name type="scientific">Bacteroides reticulotermitis</name>
    <dbReference type="NCBI Taxonomy" id="1133319"/>
    <lineage>
        <taxon>Bacteria</taxon>
        <taxon>Pseudomonadati</taxon>
        <taxon>Bacteroidota</taxon>
        <taxon>Bacteroidia</taxon>
        <taxon>Bacteroidales</taxon>
        <taxon>Bacteroidaceae</taxon>
        <taxon>Bacteroides</taxon>
    </lineage>
</organism>
<proteinExistence type="predicted"/>
<accession>A0A840D5D6</accession>
<sequence length="175" mass="20364">MSKITFGVLWFFMILVVISSCGMGGVIYNKTLIEWWIPIAVALALALVTTPFYRRWSWLMSSDKIANLLCHWICIGSIGYIAFLGGNYWFSHSDYQEKVLIEGKYQKKIKKVRQQGRHYITEGFRMEYYLLLVFNNGETKMLEVPFALYKRSKKGNTRTIGLREGYFGFPVVVDK</sequence>
<evidence type="ECO:0008006" key="4">
    <source>
        <dbReference type="Google" id="ProtNLM"/>
    </source>
</evidence>
<protein>
    <recommendedName>
        <fullName evidence="4">DUF2500 family protein</fullName>
    </recommendedName>
</protein>
<keyword evidence="1" id="KW-0812">Transmembrane</keyword>
<comment type="caution">
    <text evidence="2">The sequence shown here is derived from an EMBL/GenBank/DDBJ whole genome shotgun (WGS) entry which is preliminary data.</text>
</comment>
<dbReference type="PROSITE" id="PS51257">
    <property type="entry name" value="PROKAR_LIPOPROTEIN"/>
    <property type="match status" value="1"/>
</dbReference>
<feature type="transmembrane region" description="Helical" evidence="1">
    <location>
        <begin position="7"/>
        <end position="29"/>
    </location>
</feature>
<keyword evidence="3" id="KW-1185">Reference proteome</keyword>
<keyword evidence="1" id="KW-1133">Transmembrane helix</keyword>
<evidence type="ECO:0000256" key="1">
    <source>
        <dbReference type="SAM" id="Phobius"/>
    </source>
</evidence>
<dbReference type="RefSeq" id="WP_044162096.1">
    <property type="nucleotide sequence ID" value="NZ_JACIER010000004.1"/>
</dbReference>
<reference evidence="2" key="1">
    <citation type="submission" date="2020-08" db="EMBL/GenBank/DDBJ databases">
        <title>Genomic Encyclopedia of Type Strains, Phase IV (KMG-IV): sequencing the most valuable type-strain genomes for metagenomic binning, comparative biology and taxonomic classification.</title>
        <authorList>
            <person name="Goeker M."/>
        </authorList>
    </citation>
    <scope>NUCLEOTIDE SEQUENCE [LARGE SCALE GENOMIC DNA]</scope>
    <source>
        <strain evidence="2">DSM 105720</strain>
    </source>
</reference>
<dbReference type="EMBL" id="JACIER010000004">
    <property type="protein sequence ID" value="MBB4043662.1"/>
    <property type="molecule type" value="Genomic_DNA"/>
</dbReference>
<dbReference type="AlphaFoldDB" id="A0A840D5D6"/>
<evidence type="ECO:0000313" key="3">
    <source>
        <dbReference type="Proteomes" id="UP000560658"/>
    </source>
</evidence>
<feature type="transmembrane region" description="Helical" evidence="1">
    <location>
        <begin position="35"/>
        <end position="53"/>
    </location>
</feature>
<keyword evidence="1" id="KW-0472">Membrane</keyword>